<dbReference type="OrthoDB" id="1938170at2759"/>
<evidence type="ECO:0000313" key="2">
    <source>
        <dbReference type="EMBL" id="KAG5580702.1"/>
    </source>
</evidence>
<evidence type="ECO:0000256" key="1">
    <source>
        <dbReference type="SAM" id="MobiDB-lite"/>
    </source>
</evidence>
<name>A0A9J5X0E2_SOLCO</name>
<keyword evidence="3" id="KW-1185">Reference proteome</keyword>
<feature type="compositionally biased region" description="Polar residues" evidence="1">
    <location>
        <begin position="19"/>
        <end position="28"/>
    </location>
</feature>
<reference evidence="2 3" key="1">
    <citation type="submission" date="2020-09" db="EMBL/GenBank/DDBJ databases">
        <title>De no assembly of potato wild relative species, Solanum commersonii.</title>
        <authorList>
            <person name="Cho K."/>
        </authorList>
    </citation>
    <scope>NUCLEOTIDE SEQUENCE [LARGE SCALE GENOMIC DNA]</scope>
    <source>
        <strain evidence="2">LZ3.2</strain>
        <tissue evidence="2">Leaf</tissue>
    </source>
</reference>
<feature type="region of interest" description="Disordered" evidence="1">
    <location>
        <begin position="1"/>
        <end position="28"/>
    </location>
</feature>
<dbReference type="EMBL" id="JACXVP010000010">
    <property type="protein sequence ID" value="KAG5580702.1"/>
    <property type="molecule type" value="Genomic_DNA"/>
</dbReference>
<dbReference type="AlphaFoldDB" id="A0A9J5X0E2"/>
<accession>A0A9J5X0E2</accession>
<gene>
    <name evidence="2" type="ORF">H5410_051329</name>
</gene>
<evidence type="ECO:0000313" key="3">
    <source>
        <dbReference type="Proteomes" id="UP000824120"/>
    </source>
</evidence>
<dbReference type="Proteomes" id="UP000824120">
    <property type="component" value="Chromosome 10"/>
</dbReference>
<comment type="caution">
    <text evidence="2">The sequence shown here is derived from an EMBL/GenBank/DDBJ whole genome shotgun (WGS) entry which is preliminary data.</text>
</comment>
<sequence length="164" mass="18553">MYAPMASQMVKKGPLVEGANSTEQKTNDTVQGTANVIDNDLQNDDDNDLFCAGHQEDGHTRLQTMLNQNENNMLIDKHMPKNGSPSEKLQQHVELEEPVFADTIVGREACEYYSLAKMDLGDTFDHVDIEGWFNKQREAESRLKDLYVTDQMMQKKAAKLDAKT</sequence>
<organism evidence="2 3">
    <name type="scientific">Solanum commersonii</name>
    <name type="common">Commerson's wild potato</name>
    <name type="synonym">Commerson's nightshade</name>
    <dbReference type="NCBI Taxonomy" id="4109"/>
    <lineage>
        <taxon>Eukaryota</taxon>
        <taxon>Viridiplantae</taxon>
        <taxon>Streptophyta</taxon>
        <taxon>Embryophyta</taxon>
        <taxon>Tracheophyta</taxon>
        <taxon>Spermatophyta</taxon>
        <taxon>Magnoliopsida</taxon>
        <taxon>eudicotyledons</taxon>
        <taxon>Gunneridae</taxon>
        <taxon>Pentapetalae</taxon>
        <taxon>asterids</taxon>
        <taxon>lamiids</taxon>
        <taxon>Solanales</taxon>
        <taxon>Solanaceae</taxon>
        <taxon>Solanoideae</taxon>
        <taxon>Solaneae</taxon>
        <taxon>Solanum</taxon>
    </lineage>
</organism>
<proteinExistence type="predicted"/>
<protein>
    <submittedName>
        <fullName evidence="2">Uncharacterized protein</fullName>
    </submittedName>
</protein>